<gene>
    <name evidence="2" type="ORF">PSA01_46010</name>
</gene>
<keyword evidence="3" id="KW-1185">Reference proteome</keyword>
<sequence>MTGRFAINPSSSDFSRSKASWVNQVAWVSVTVINSFREQGVSPPGAGRRRGNGVSGTGRHAPSKEKHDPLAGRVQDTLARCAPLIAAAR</sequence>
<name>A0ABQ0S3T1_9PSEU</name>
<evidence type="ECO:0000313" key="2">
    <source>
        <dbReference type="EMBL" id="GEC27572.1"/>
    </source>
</evidence>
<evidence type="ECO:0000256" key="1">
    <source>
        <dbReference type="SAM" id="MobiDB-lite"/>
    </source>
</evidence>
<organism evidence="2 3">
    <name type="scientific">Pseudonocardia saturnea</name>
    <dbReference type="NCBI Taxonomy" id="33909"/>
    <lineage>
        <taxon>Bacteria</taxon>
        <taxon>Bacillati</taxon>
        <taxon>Actinomycetota</taxon>
        <taxon>Actinomycetes</taxon>
        <taxon>Pseudonocardiales</taxon>
        <taxon>Pseudonocardiaceae</taxon>
        <taxon>Pseudonocardia</taxon>
    </lineage>
</organism>
<protein>
    <submittedName>
        <fullName evidence="2">Uncharacterized protein</fullName>
    </submittedName>
</protein>
<accession>A0ABQ0S3T1</accession>
<proteinExistence type="predicted"/>
<evidence type="ECO:0000313" key="3">
    <source>
        <dbReference type="Proteomes" id="UP000320693"/>
    </source>
</evidence>
<feature type="region of interest" description="Disordered" evidence="1">
    <location>
        <begin position="39"/>
        <end position="73"/>
    </location>
</feature>
<dbReference type="EMBL" id="BJNH01000058">
    <property type="protein sequence ID" value="GEC27572.1"/>
    <property type="molecule type" value="Genomic_DNA"/>
</dbReference>
<dbReference type="Proteomes" id="UP000320693">
    <property type="component" value="Unassembled WGS sequence"/>
</dbReference>
<comment type="caution">
    <text evidence="2">The sequence shown here is derived from an EMBL/GenBank/DDBJ whole genome shotgun (WGS) entry which is preliminary data.</text>
</comment>
<reference evidence="2 3" key="1">
    <citation type="submission" date="2019-06" db="EMBL/GenBank/DDBJ databases">
        <title>Whole genome shotgun sequence of Pseudonocardia saturnea NBRC 14499.</title>
        <authorList>
            <person name="Hosoyama A."/>
            <person name="Uohara A."/>
            <person name="Ohji S."/>
            <person name="Ichikawa N."/>
        </authorList>
    </citation>
    <scope>NUCLEOTIDE SEQUENCE [LARGE SCALE GENOMIC DNA]</scope>
    <source>
        <strain evidence="2 3">NBRC 14499</strain>
    </source>
</reference>